<evidence type="ECO:0000256" key="3">
    <source>
        <dbReference type="ARBA" id="ARBA00023004"/>
    </source>
</evidence>
<feature type="binding site" description="axial binding residue" evidence="5">
    <location>
        <position position="63"/>
    </location>
    <ligand>
        <name>heme c</name>
        <dbReference type="ChEBI" id="CHEBI:61717"/>
        <label>1</label>
    </ligand>
    <ligandPart>
        <name>Fe</name>
        <dbReference type="ChEBI" id="CHEBI:18248"/>
    </ligandPart>
</feature>
<proteinExistence type="predicted"/>
<comment type="cofactor">
    <cofactor evidence="4">
        <name>heme c</name>
        <dbReference type="ChEBI" id="CHEBI:61717"/>
    </cofactor>
    <text evidence="4">Binds 3 heme c groups covalently per subunit.</text>
</comment>
<organism evidence="7 10">
    <name type="scientific">Hydrogenophaga crassostreae</name>
    <dbReference type="NCBI Taxonomy" id="1763535"/>
    <lineage>
        <taxon>Bacteria</taxon>
        <taxon>Pseudomonadati</taxon>
        <taxon>Pseudomonadota</taxon>
        <taxon>Betaproteobacteria</taxon>
        <taxon>Burkholderiales</taxon>
        <taxon>Comamonadaceae</taxon>
        <taxon>Hydrogenophaga</taxon>
    </lineage>
</organism>
<keyword evidence="2 5" id="KW-0479">Metal-binding</keyword>
<dbReference type="InterPro" id="IPR014353">
    <property type="entry name" value="Membr-bd_ADH_cyt_c"/>
</dbReference>
<dbReference type="RefSeq" id="WP_066085116.1">
    <property type="nucleotide sequence ID" value="NZ_CP017476.1"/>
</dbReference>
<dbReference type="STRING" id="1763535.LPB072_02540"/>
<dbReference type="GO" id="GO:0020037">
    <property type="term" value="F:heme binding"/>
    <property type="evidence" value="ECO:0007669"/>
    <property type="project" value="InterPro"/>
</dbReference>
<feature type="domain" description="Cytochrome c" evidence="6">
    <location>
        <begin position="315"/>
        <end position="405"/>
    </location>
</feature>
<evidence type="ECO:0000256" key="5">
    <source>
        <dbReference type="PIRSR" id="PIRSR000018-51"/>
    </source>
</evidence>
<feature type="binding site" description="covalent" evidence="4">
    <location>
        <position position="331"/>
    </location>
    <ligand>
        <name>heme c</name>
        <dbReference type="ChEBI" id="CHEBI:61717"/>
        <label>3</label>
    </ligand>
</feature>
<evidence type="ECO:0000313" key="7">
    <source>
        <dbReference type="EMBL" id="AOW11912.1"/>
    </source>
</evidence>
<reference evidence="7 10" key="2">
    <citation type="submission" date="2016-10" db="EMBL/GenBank/DDBJ databases">
        <title>Hydorgenophaga sp. LPB0072 isolated from gastropod.</title>
        <authorList>
            <person name="Kim E."/>
            <person name="Yi H."/>
        </authorList>
    </citation>
    <scope>NUCLEOTIDE SEQUENCE [LARGE SCALE GENOMIC DNA]</scope>
    <source>
        <strain evidence="7 10">LPB0072</strain>
    </source>
</reference>
<feature type="binding site" description="axial binding residue" evidence="5">
    <location>
        <position position="332"/>
    </location>
    <ligand>
        <name>heme c</name>
        <dbReference type="ChEBI" id="CHEBI:61717"/>
        <label>3</label>
    </ligand>
    <ligandPart>
        <name>Fe</name>
        <dbReference type="ChEBI" id="CHEBI:18248"/>
    </ligandPart>
</feature>
<dbReference type="PANTHER" id="PTHR35008">
    <property type="entry name" value="BLL4482 PROTEIN-RELATED"/>
    <property type="match status" value="1"/>
</dbReference>
<keyword evidence="3 5" id="KW-0408">Iron</keyword>
<evidence type="ECO:0000313" key="9">
    <source>
        <dbReference type="Proteomes" id="UP000185657"/>
    </source>
</evidence>
<evidence type="ECO:0000259" key="6">
    <source>
        <dbReference type="PROSITE" id="PS51007"/>
    </source>
</evidence>
<name>A0A163CNK8_9BURK</name>
<feature type="binding site" description="axial binding residue" evidence="5">
    <location>
        <position position="209"/>
    </location>
    <ligand>
        <name>heme c</name>
        <dbReference type="ChEBI" id="CHEBI:61717"/>
        <label>2</label>
    </ligand>
    <ligandPart>
        <name>Fe</name>
        <dbReference type="ChEBI" id="CHEBI:18248"/>
    </ligandPart>
</feature>
<dbReference type="GO" id="GO:0016020">
    <property type="term" value="C:membrane"/>
    <property type="evidence" value="ECO:0007669"/>
    <property type="project" value="InterPro"/>
</dbReference>
<evidence type="ECO:0000313" key="8">
    <source>
        <dbReference type="EMBL" id="OAD43860.1"/>
    </source>
</evidence>
<feature type="domain" description="Cytochrome c" evidence="6">
    <location>
        <begin position="190"/>
        <end position="300"/>
    </location>
</feature>
<feature type="binding site" description="covalent" evidence="4">
    <location>
        <position position="205"/>
    </location>
    <ligand>
        <name>heme c</name>
        <dbReference type="ChEBI" id="CHEBI:61717"/>
        <label>2</label>
    </ligand>
</feature>
<accession>A0A163CNK8</accession>
<gene>
    <name evidence="7" type="ORF">LPB072_02540</name>
    <name evidence="8" type="ORF">LPB72_02265</name>
</gene>
<keyword evidence="1 4" id="KW-0349">Heme</keyword>
<dbReference type="AlphaFoldDB" id="A0A163CNK8"/>
<dbReference type="Pfam" id="PF00034">
    <property type="entry name" value="Cytochrom_C"/>
    <property type="match status" value="2"/>
</dbReference>
<dbReference type="PROSITE" id="PS51007">
    <property type="entry name" value="CYTC"/>
    <property type="match status" value="3"/>
</dbReference>
<dbReference type="EMBL" id="LVWD01000002">
    <property type="protein sequence ID" value="OAD43860.1"/>
    <property type="molecule type" value="Genomic_DNA"/>
</dbReference>
<dbReference type="SUPFAM" id="SSF46626">
    <property type="entry name" value="Cytochrome c"/>
    <property type="match status" value="3"/>
</dbReference>
<feature type="domain" description="Cytochrome c" evidence="6">
    <location>
        <begin position="45"/>
        <end position="148"/>
    </location>
</feature>
<dbReference type="GO" id="GO:0009055">
    <property type="term" value="F:electron transfer activity"/>
    <property type="evidence" value="ECO:0007669"/>
    <property type="project" value="InterPro"/>
</dbReference>
<dbReference type="GO" id="GO:0005506">
    <property type="term" value="F:iron ion binding"/>
    <property type="evidence" value="ECO:0007669"/>
    <property type="project" value="InterPro"/>
</dbReference>
<dbReference type="Proteomes" id="UP000185657">
    <property type="component" value="Unassembled WGS sequence"/>
</dbReference>
<protein>
    <submittedName>
        <fullName evidence="7">Alcohol dehydrogenase</fullName>
    </submittedName>
</protein>
<evidence type="ECO:0000313" key="10">
    <source>
        <dbReference type="Proteomes" id="UP000185680"/>
    </source>
</evidence>
<feature type="binding site" description="covalent" evidence="4">
    <location>
        <position position="62"/>
    </location>
    <ligand>
        <name>heme c</name>
        <dbReference type="ChEBI" id="CHEBI:61717"/>
        <label>1</label>
    </ligand>
</feature>
<evidence type="ECO:0000256" key="4">
    <source>
        <dbReference type="PIRSR" id="PIRSR000018-50"/>
    </source>
</evidence>
<dbReference type="InterPro" id="IPR051459">
    <property type="entry name" value="Cytochrome_c-type_DH"/>
</dbReference>
<dbReference type="InterPro" id="IPR009056">
    <property type="entry name" value="Cyt_c-like_dom"/>
</dbReference>
<dbReference type="GO" id="GO:0016614">
    <property type="term" value="F:oxidoreductase activity, acting on CH-OH group of donors"/>
    <property type="evidence" value="ECO:0007669"/>
    <property type="project" value="InterPro"/>
</dbReference>
<sequence length="421" mass="44541">MNKPVVRGALGVMAFALMVLLAVVGWEMRAVEIPPVVNAPAADAAQIERGAYLARAGNCMACHTERGGAPYAGGRAIDTPFGTVYASNLTPDSSTGLGAWSEQAFRRAVHEGRSRDGHLLYPVFPYTHTTLVSDVDSDALYAFLRSVPAVEKATPAHALRFPVNTQAALAVWRLLYFQPARFEPQANQSAEWNRGAYLANGLAHCSACHSARDALGGSSLGERWGAGLMPDGHWLAPSLRDPGEAGVTDWSVEQLTELLLNGRNHSATVMGPMAEVVFDGTQHLRREDVMAMATYLKDLAVQPGKAGTFKGATADQMVLGEKIYGQQCVDCHGAAGQGAAGAYPALAGNRSVVMSSPVNAVQAILAGGFAPSTAGNPQPYGMPPFRTLLTDLEVASVVSFVRQSWGNRASAVAPQDVQSLR</sequence>
<evidence type="ECO:0000256" key="1">
    <source>
        <dbReference type="ARBA" id="ARBA00022617"/>
    </source>
</evidence>
<reference evidence="8 9" key="1">
    <citation type="submission" date="2016-02" db="EMBL/GenBank/DDBJ databases">
        <title>Draft genome sequence of Hydrogenophaga sp. LPB0072.</title>
        <authorList>
            <person name="Shin S.-K."/>
            <person name="Yi H."/>
        </authorList>
    </citation>
    <scope>NUCLEOTIDE SEQUENCE [LARGE SCALE GENOMIC DNA]</scope>
    <source>
        <strain evidence="8 9">LPB0072</strain>
    </source>
</reference>
<feature type="binding site" description="covalent" evidence="4">
    <location>
        <position position="328"/>
    </location>
    <ligand>
        <name>heme c</name>
        <dbReference type="ChEBI" id="CHEBI:61717"/>
        <label>3</label>
    </ligand>
</feature>
<dbReference type="KEGG" id="hyl:LPB072_02540"/>
<evidence type="ECO:0000256" key="2">
    <source>
        <dbReference type="ARBA" id="ARBA00022723"/>
    </source>
</evidence>
<dbReference type="PANTHER" id="PTHR35008:SF4">
    <property type="entry name" value="BLL4482 PROTEIN"/>
    <property type="match status" value="1"/>
</dbReference>
<dbReference type="Gene3D" id="1.10.760.10">
    <property type="entry name" value="Cytochrome c-like domain"/>
    <property type="match status" value="3"/>
</dbReference>
<dbReference type="InterPro" id="IPR036909">
    <property type="entry name" value="Cyt_c-like_dom_sf"/>
</dbReference>
<dbReference type="PIRSF" id="PIRSF000018">
    <property type="entry name" value="Mb_ADH_cyt_c"/>
    <property type="match status" value="1"/>
</dbReference>
<dbReference type="Proteomes" id="UP000185680">
    <property type="component" value="Chromosome"/>
</dbReference>
<feature type="binding site" description="covalent" evidence="4">
    <location>
        <position position="59"/>
    </location>
    <ligand>
        <name>heme c</name>
        <dbReference type="ChEBI" id="CHEBI:61717"/>
        <label>1</label>
    </ligand>
</feature>
<dbReference type="OrthoDB" id="9809720at2"/>
<feature type="binding site" description="covalent" evidence="4">
    <location>
        <position position="208"/>
    </location>
    <ligand>
        <name>heme c</name>
        <dbReference type="ChEBI" id="CHEBI:61717"/>
        <label>2</label>
    </ligand>
</feature>
<keyword evidence="9" id="KW-1185">Reference proteome</keyword>
<dbReference type="EMBL" id="CP017476">
    <property type="protein sequence ID" value="AOW11912.1"/>
    <property type="molecule type" value="Genomic_DNA"/>
</dbReference>